<reference evidence="2" key="2">
    <citation type="submission" date="2023-01" db="EMBL/GenBank/DDBJ databases">
        <title>Draft genome sequence of Methylophaga thalassica strain NBRC 102424.</title>
        <authorList>
            <person name="Sun Q."/>
            <person name="Mori K."/>
        </authorList>
    </citation>
    <scope>NUCLEOTIDE SEQUENCE</scope>
    <source>
        <strain evidence="2">NBRC 102424</strain>
    </source>
</reference>
<name>A0ABQ5TVL4_9GAMM</name>
<comment type="caution">
    <text evidence="2">The sequence shown here is derived from an EMBL/GenBank/DDBJ whole genome shotgun (WGS) entry which is preliminary data.</text>
</comment>
<feature type="domain" description="Putative DNA-binding" evidence="1">
    <location>
        <begin position="4"/>
        <end position="85"/>
    </location>
</feature>
<dbReference type="InterPro" id="IPR044922">
    <property type="entry name" value="DUF2063_N_sf"/>
</dbReference>
<reference evidence="2" key="1">
    <citation type="journal article" date="2014" name="Int. J. Syst. Evol. Microbiol.">
        <title>Complete genome of a new Firmicutes species belonging to the dominant human colonic microbiota ('Ruminococcus bicirculans') reveals two chromosomes and a selective capacity to utilize plant glucans.</title>
        <authorList>
            <consortium name="NISC Comparative Sequencing Program"/>
            <person name="Wegmann U."/>
            <person name="Louis P."/>
            <person name="Goesmann A."/>
            <person name="Henrissat B."/>
            <person name="Duncan S.H."/>
            <person name="Flint H.J."/>
        </authorList>
    </citation>
    <scope>NUCLEOTIDE SEQUENCE</scope>
    <source>
        <strain evidence="2">NBRC 102424</strain>
    </source>
</reference>
<evidence type="ECO:0000259" key="1">
    <source>
        <dbReference type="Pfam" id="PF09836"/>
    </source>
</evidence>
<dbReference type="EMBL" id="BSND01000004">
    <property type="protein sequence ID" value="GLP99243.1"/>
    <property type="molecule type" value="Genomic_DNA"/>
</dbReference>
<evidence type="ECO:0000313" key="2">
    <source>
        <dbReference type="EMBL" id="GLP99243.1"/>
    </source>
</evidence>
<dbReference type="Proteomes" id="UP001161423">
    <property type="component" value="Unassembled WGS sequence"/>
</dbReference>
<dbReference type="Gene3D" id="1.10.150.690">
    <property type="entry name" value="DUF2063"/>
    <property type="match status" value="1"/>
</dbReference>
<evidence type="ECO:0000313" key="3">
    <source>
        <dbReference type="Proteomes" id="UP001161423"/>
    </source>
</evidence>
<dbReference type="RefSeq" id="WP_284722700.1">
    <property type="nucleotide sequence ID" value="NZ_BSND01000004.1"/>
</dbReference>
<sequence length="250" mass="28720">MANYQSDLFQALWLQTTSTYSIEAVSIYRNNLLMNANRALAITYPTVVQLLGEDVFSLLIRDFIQHELLTEGDWGMWGETLPDWLEQHQDLDDYPFIKDCARLDWLCHKAERACDVVNMSGFDLASEADLASLKLQYCAGVALLESNYPVVYIWQAHQASDKHQRQSFFQQAKNKLSDGSGQHALVWRPQWKANVREVDEAEIDWLRITVSGCGISDALDQVNPQFNFETWLQQSISEGLITGFYQEKTR</sequence>
<organism evidence="2 3">
    <name type="scientific">Methylophaga thalassica</name>
    <dbReference type="NCBI Taxonomy" id="40223"/>
    <lineage>
        <taxon>Bacteria</taxon>
        <taxon>Pseudomonadati</taxon>
        <taxon>Pseudomonadota</taxon>
        <taxon>Gammaproteobacteria</taxon>
        <taxon>Thiotrichales</taxon>
        <taxon>Piscirickettsiaceae</taxon>
        <taxon>Methylophaga</taxon>
    </lineage>
</organism>
<accession>A0ABQ5TVL4</accession>
<dbReference type="InterPro" id="IPR018640">
    <property type="entry name" value="DUF2063"/>
</dbReference>
<protein>
    <recommendedName>
        <fullName evidence="1">Putative DNA-binding domain-containing protein</fullName>
    </recommendedName>
</protein>
<gene>
    <name evidence="2" type="ORF">GCM10007891_10970</name>
</gene>
<dbReference type="Pfam" id="PF09836">
    <property type="entry name" value="DUF2063"/>
    <property type="match status" value="1"/>
</dbReference>
<proteinExistence type="predicted"/>
<keyword evidence="3" id="KW-1185">Reference proteome</keyword>